<dbReference type="STRING" id="542762.A0A4S4EQP0"/>
<keyword evidence="1" id="KW-1133">Transmembrane helix</keyword>
<protein>
    <recommendedName>
        <fullName evidence="2">Phospholipase D C-terminal domain-containing protein</fullName>
    </recommendedName>
</protein>
<feature type="transmembrane region" description="Helical" evidence="1">
    <location>
        <begin position="1331"/>
        <end position="1351"/>
    </location>
</feature>
<feature type="transmembrane region" description="Helical" evidence="1">
    <location>
        <begin position="1225"/>
        <end position="1247"/>
    </location>
</feature>
<feature type="domain" description="Phospholipase D C-terminal" evidence="2">
    <location>
        <begin position="12"/>
        <end position="77"/>
    </location>
</feature>
<sequence>MSLRAEHIGALDECFKHLESLKCVKRVRSLNELNWKQYAADEVTEMKGHLLKYPVEVDQMGKVKPILDCETFLDIRSEDGDGKEEAVTGGGESWEGAAAVGSAERLRKEWLQWEAVVASSGVSLPSPELANLLVSHICWDNNVPIAWKFLEKALAFKIVPPLLVLALLSSRVIPSRCSRPAAYRLYMELLKRHALTLKSHMDGPDFQKIMNSIDNVLHLSQIFGLQSSEPGILVVEFIFSIVWQLLDASLDDEVLMELTPEKKSKWVTKSQDMEVDSDDNYDEERIEHQERLQNLNTVEAIELIGQFLQNKVTSRILYLARQNMPRHWGGFVKRIQLLVANSSALRNSKLTTAEALTQLTSDTCKILARECKLSSPQEFHEVMASGSLASSTGLCHGASRSALWLPLDLMLEDAMDGSQVNATSAIEVITGLMKALQAFNGTTWHESFLGLWMAALRLVQREADPIEGPVPRLDTRLCMLLTITTLVVIDLIEEEESSPTDETECGDRIHCKEKQVPGNRRRDLISSLQSLGDYKGLLTPPQSVISTANQAAAKAMMFISGINVGSAYFECISVEDLPMNCSGNMHHLIVEACIARNLLDTSAYFWPGYVNGRINQIPHTLPVQVPSWSSFMKGAPLSPTMINALVSTPASSLAELEKVFETAVKGSDDEKVAAATVLCGASLTQGWNIQIAFSIAMNMTDYLGSESHLICYAPMLNILLVGIAPVDCVQIFFLHGLVAQLAGSLMPICEVFGSCVPNASWTLPAGEEISAHAVFSNAFALLLKLWRFNHPPLEHGVGNVPPVGSQLTPEYLLLVRNSHLVSSGNIHSDRYKRRVSAVASSSPPKPIFVDSFPKLKVWYRQHQACIASTLSGLVHGTPVHQIVDGLLNMMFRKINRASSSVTCVTSGSSSSSGPGNEDTSARPKLPAWDVLEAVPFVVDAALTACAHGRLSPRELCTGLKDLADFLPASLATIVSFFSAEVTRGIWKPVFMNGTDWPSPAANLSHVEEQIKKILAATWVDVPSLVAGGSSPATLPLPLAAFVSLTITYKLDNSSQRFLNLAGPALEALAAGCPWPCMPIVASLWTQKAKRWSDFLVFSASRTVFLHNNDAVVQLLKSCFTATLGLNVTPISSNGGVGALLGHGFGSHFYGGISPVAPGILYLRVYRSIRDMMFLREEIISLLMQSVRDIMCSVPPKESLEKMKKAKNGTRYGQVSLATAMTQVKLAASLGASLVWLSGGLALIQSLIKETLPSWFISVHRSELEEGSPGVVAMLGGYALAYFAVLCGAFAWGVDSSSSASKRRPKILGPHLEFVASALDGKISLGCNWAIWRAYVSGFLSLMVACTPTWVLEVDVEVLKRLSKGLRQWNEEELAFALLGVGGVGTMGIAAELIIESEI</sequence>
<feature type="transmembrane region" description="Helical" evidence="1">
    <location>
        <begin position="1148"/>
        <end position="1165"/>
    </location>
</feature>
<dbReference type="Proteomes" id="UP000306102">
    <property type="component" value="Unassembled WGS sequence"/>
</dbReference>
<evidence type="ECO:0000259" key="2">
    <source>
        <dbReference type="Pfam" id="PF12357"/>
    </source>
</evidence>
<dbReference type="InterPro" id="IPR039638">
    <property type="entry name" value="MED33A/B"/>
</dbReference>
<dbReference type="PANTHER" id="PTHR33739">
    <property type="entry name" value="OS07G0681500 PROTEIN"/>
    <property type="match status" value="1"/>
</dbReference>
<keyword evidence="1" id="KW-0812">Transmembrane</keyword>
<proteinExistence type="predicted"/>
<dbReference type="EMBL" id="SDRB02002629">
    <property type="protein sequence ID" value="THG19079.1"/>
    <property type="molecule type" value="Genomic_DNA"/>
</dbReference>
<evidence type="ECO:0000313" key="3">
    <source>
        <dbReference type="EMBL" id="THG19079.1"/>
    </source>
</evidence>
<comment type="caution">
    <text evidence="3">The sequence shown here is derived from an EMBL/GenBank/DDBJ whole genome shotgun (WGS) entry which is preliminary data.</text>
</comment>
<organism evidence="3 4">
    <name type="scientific">Camellia sinensis var. sinensis</name>
    <name type="common">China tea</name>
    <dbReference type="NCBI Taxonomy" id="542762"/>
    <lineage>
        <taxon>Eukaryota</taxon>
        <taxon>Viridiplantae</taxon>
        <taxon>Streptophyta</taxon>
        <taxon>Embryophyta</taxon>
        <taxon>Tracheophyta</taxon>
        <taxon>Spermatophyta</taxon>
        <taxon>Magnoliopsida</taxon>
        <taxon>eudicotyledons</taxon>
        <taxon>Gunneridae</taxon>
        <taxon>Pentapetalae</taxon>
        <taxon>asterids</taxon>
        <taxon>Ericales</taxon>
        <taxon>Theaceae</taxon>
        <taxon>Camellia</taxon>
    </lineage>
</organism>
<dbReference type="InterPro" id="IPR024632">
    <property type="entry name" value="PLipase_D_C"/>
</dbReference>
<dbReference type="Pfam" id="PF12357">
    <property type="entry name" value="PLD_C"/>
    <property type="match status" value="1"/>
</dbReference>
<feature type="transmembrane region" description="Helical" evidence="1">
    <location>
        <begin position="1373"/>
        <end position="1394"/>
    </location>
</feature>
<evidence type="ECO:0000313" key="4">
    <source>
        <dbReference type="Proteomes" id="UP000306102"/>
    </source>
</evidence>
<dbReference type="GO" id="GO:0016592">
    <property type="term" value="C:mediator complex"/>
    <property type="evidence" value="ECO:0007669"/>
    <property type="project" value="InterPro"/>
</dbReference>
<name>A0A4S4EQP0_CAMSN</name>
<dbReference type="PANTHER" id="PTHR33739:SF5">
    <property type="entry name" value="MEDIATOR OF RNA POLYMERASE II TRANSCRIPTION SUBUNIT 33A"/>
    <property type="match status" value="1"/>
</dbReference>
<keyword evidence="1" id="KW-0472">Membrane</keyword>
<keyword evidence="4" id="KW-1185">Reference proteome</keyword>
<feature type="transmembrane region" description="Helical" evidence="1">
    <location>
        <begin position="1267"/>
        <end position="1293"/>
    </location>
</feature>
<dbReference type="GO" id="GO:2000762">
    <property type="term" value="P:regulation of phenylpropanoid metabolic process"/>
    <property type="evidence" value="ECO:0007669"/>
    <property type="project" value="InterPro"/>
</dbReference>
<reference evidence="3 4" key="1">
    <citation type="journal article" date="2018" name="Proc. Natl. Acad. Sci. U.S.A.">
        <title>Draft genome sequence of Camellia sinensis var. sinensis provides insights into the evolution of the tea genome and tea quality.</title>
        <authorList>
            <person name="Wei C."/>
            <person name="Yang H."/>
            <person name="Wang S."/>
            <person name="Zhao J."/>
            <person name="Liu C."/>
            <person name="Gao L."/>
            <person name="Xia E."/>
            <person name="Lu Y."/>
            <person name="Tai Y."/>
            <person name="She G."/>
            <person name="Sun J."/>
            <person name="Cao H."/>
            <person name="Tong W."/>
            <person name="Gao Q."/>
            <person name="Li Y."/>
            <person name="Deng W."/>
            <person name="Jiang X."/>
            <person name="Wang W."/>
            <person name="Chen Q."/>
            <person name="Zhang S."/>
            <person name="Li H."/>
            <person name="Wu J."/>
            <person name="Wang P."/>
            <person name="Li P."/>
            <person name="Shi C."/>
            <person name="Zheng F."/>
            <person name="Jian J."/>
            <person name="Huang B."/>
            <person name="Shan D."/>
            <person name="Shi M."/>
            <person name="Fang C."/>
            <person name="Yue Y."/>
            <person name="Li F."/>
            <person name="Li D."/>
            <person name="Wei S."/>
            <person name="Han B."/>
            <person name="Jiang C."/>
            <person name="Yin Y."/>
            <person name="Xia T."/>
            <person name="Zhang Z."/>
            <person name="Bennetzen J.L."/>
            <person name="Zhao S."/>
            <person name="Wan X."/>
        </authorList>
    </citation>
    <scope>NUCLEOTIDE SEQUENCE [LARGE SCALE GENOMIC DNA]</scope>
    <source>
        <strain evidence="4">cv. Shuchazao</strain>
        <tissue evidence="3">Leaf</tissue>
    </source>
</reference>
<gene>
    <name evidence="3" type="ORF">TEA_027645</name>
</gene>
<evidence type="ECO:0000256" key="1">
    <source>
        <dbReference type="SAM" id="Phobius"/>
    </source>
</evidence>
<accession>A0A4S4EQP0</accession>